<dbReference type="InterPro" id="IPR002130">
    <property type="entry name" value="Cyclophilin-type_PPIase_dom"/>
</dbReference>
<dbReference type="SUPFAM" id="SSF54534">
    <property type="entry name" value="FKBP-like"/>
    <property type="match status" value="1"/>
</dbReference>
<protein>
    <recommendedName>
        <fullName evidence="3 6">peptidylprolyl isomerase</fullName>
        <ecNumber evidence="3 6">5.2.1.8</ecNumber>
    </recommendedName>
</protein>
<dbReference type="InterPro" id="IPR020892">
    <property type="entry name" value="Cyclophilin-type_PPIase_CS"/>
</dbReference>
<sequence length="386" mass="42475">MKKGLQYISALMLLCITTTSLLAQKIELPKDAQPGIYAAFVTTKGNIIVKLEEEKTPMTVANFVGLAEGNITLFDSIKITKPFYDGLKFHRVIKDFMIQGGDPQGTGMGGPGYKFPDETRPDLTHSGPGILSMANSGPATNGSQFFITHKETPWLNGKHTVFGHVVEGQDVVNKIEQNDVMTKVIIIRNGKAYKSWNATETFKTAYAKVQAELEVKRAEQARLDAIEKERIEKASKMTEAEYRVYLLDEIRKKYPTAQQTESGLVYVIQTEGNGEKANKGDQVSTHYTGTFLNGTKFDSSRDRNQPLDFTHNVGQMIAGYDEAISILSKGGRGIFVIPYFKAYGAAGRPGGIPPYSDLVFDIELLNIVRSATVPMQKQIGGGGTEK</sequence>
<dbReference type="PANTHER" id="PTHR45625">
    <property type="entry name" value="PEPTIDYL-PROLYL CIS-TRANS ISOMERASE-RELATED"/>
    <property type="match status" value="1"/>
</dbReference>
<dbReference type="InterPro" id="IPR044666">
    <property type="entry name" value="Cyclophilin_A-like"/>
</dbReference>
<dbReference type="SUPFAM" id="SSF50891">
    <property type="entry name" value="Cyclophilin-like"/>
    <property type="match status" value="1"/>
</dbReference>
<dbReference type="GO" id="GO:0006457">
    <property type="term" value="P:protein folding"/>
    <property type="evidence" value="ECO:0007669"/>
    <property type="project" value="InterPro"/>
</dbReference>
<organism evidence="10 11">
    <name type="scientific">Fluviicola chungangensis</name>
    <dbReference type="NCBI Taxonomy" id="2597671"/>
    <lineage>
        <taxon>Bacteria</taxon>
        <taxon>Pseudomonadati</taxon>
        <taxon>Bacteroidota</taxon>
        <taxon>Flavobacteriia</taxon>
        <taxon>Flavobacteriales</taxon>
        <taxon>Crocinitomicaceae</taxon>
        <taxon>Fluviicola</taxon>
    </lineage>
</organism>
<dbReference type="PROSITE" id="PS50072">
    <property type="entry name" value="CSA_PPIASE_2"/>
    <property type="match status" value="1"/>
</dbReference>
<proteinExistence type="inferred from homology"/>
<evidence type="ECO:0000256" key="2">
    <source>
        <dbReference type="ARBA" id="ARBA00007365"/>
    </source>
</evidence>
<dbReference type="AlphaFoldDB" id="A0A556N0D1"/>
<dbReference type="Pfam" id="PF00160">
    <property type="entry name" value="Pro_isomerase"/>
    <property type="match status" value="1"/>
</dbReference>
<accession>A0A556N0D1</accession>
<evidence type="ECO:0000313" key="10">
    <source>
        <dbReference type="EMBL" id="TSJ45533.1"/>
    </source>
</evidence>
<keyword evidence="11" id="KW-1185">Reference proteome</keyword>
<dbReference type="InterPro" id="IPR001179">
    <property type="entry name" value="PPIase_FKBP_dom"/>
</dbReference>
<evidence type="ECO:0000313" key="11">
    <source>
        <dbReference type="Proteomes" id="UP000316008"/>
    </source>
</evidence>
<keyword evidence="5 6" id="KW-0413">Isomerase</keyword>
<gene>
    <name evidence="10" type="ORF">FO442_07185</name>
</gene>
<feature type="domain" description="PPIase FKBP-type" evidence="8">
    <location>
        <begin position="280"/>
        <end position="368"/>
    </location>
</feature>
<evidence type="ECO:0000256" key="4">
    <source>
        <dbReference type="ARBA" id="ARBA00023110"/>
    </source>
</evidence>
<evidence type="ECO:0000256" key="3">
    <source>
        <dbReference type="ARBA" id="ARBA00013194"/>
    </source>
</evidence>
<feature type="chain" id="PRO_5021993441" description="peptidylprolyl isomerase" evidence="7">
    <location>
        <begin position="24"/>
        <end position="386"/>
    </location>
</feature>
<dbReference type="PRINTS" id="PR00153">
    <property type="entry name" value="CSAPPISMRASE"/>
</dbReference>
<evidence type="ECO:0000256" key="1">
    <source>
        <dbReference type="ARBA" id="ARBA00000971"/>
    </source>
</evidence>
<dbReference type="PANTHER" id="PTHR45625:SF4">
    <property type="entry name" value="PEPTIDYLPROLYL ISOMERASE DOMAIN AND WD REPEAT-CONTAINING PROTEIN 1"/>
    <property type="match status" value="1"/>
</dbReference>
<dbReference type="EC" id="5.2.1.8" evidence="3 6"/>
<comment type="caution">
    <text evidence="10">The sequence shown here is derived from an EMBL/GenBank/DDBJ whole genome shotgun (WGS) entry which is preliminary data.</text>
</comment>
<dbReference type="Pfam" id="PF00254">
    <property type="entry name" value="FKBP_C"/>
    <property type="match status" value="1"/>
</dbReference>
<feature type="signal peptide" evidence="7">
    <location>
        <begin position="1"/>
        <end position="23"/>
    </location>
</feature>
<dbReference type="PROSITE" id="PS00170">
    <property type="entry name" value="CSA_PPIASE_1"/>
    <property type="match status" value="1"/>
</dbReference>
<evidence type="ECO:0000256" key="5">
    <source>
        <dbReference type="ARBA" id="ARBA00023235"/>
    </source>
</evidence>
<evidence type="ECO:0000259" key="8">
    <source>
        <dbReference type="PROSITE" id="PS50059"/>
    </source>
</evidence>
<feature type="domain" description="PPIase cyclophilin-type" evidence="9">
    <location>
        <begin position="45"/>
        <end position="177"/>
    </location>
</feature>
<keyword evidence="7" id="KW-0732">Signal</keyword>
<comment type="similarity">
    <text evidence="2">Belongs to the cyclophilin-type PPIase family.</text>
</comment>
<reference evidence="10 11" key="1">
    <citation type="submission" date="2019-07" db="EMBL/GenBank/DDBJ databases">
        <authorList>
            <person name="Huq M.A."/>
        </authorList>
    </citation>
    <scope>NUCLEOTIDE SEQUENCE [LARGE SCALE GENOMIC DNA]</scope>
    <source>
        <strain evidence="10 11">MAH-3</strain>
    </source>
</reference>
<dbReference type="PROSITE" id="PS50059">
    <property type="entry name" value="FKBP_PPIASE"/>
    <property type="match status" value="1"/>
</dbReference>
<dbReference type="RefSeq" id="WP_144332489.1">
    <property type="nucleotide sequence ID" value="NZ_VLPL01000003.1"/>
</dbReference>
<dbReference type="GO" id="GO:0003755">
    <property type="term" value="F:peptidyl-prolyl cis-trans isomerase activity"/>
    <property type="evidence" value="ECO:0007669"/>
    <property type="project" value="UniProtKB-KW"/>
</dbReference>
<dbReference type="OrthoDB" id="9807797at2"/>
<evidence type="ECO:0000259" key="9">
    <source>
        <dbReference type="PROSITE" id="PS50072"/>
    </source>
</evidence>
<dbReference type="EMBL" id="VLPL01000003">
    <property type="protein sequence ID" value="TSJ45533.1"/>
    <property type="molecule type" value="Genomic_DNA"/>
</dbReference>
<dbReference type="InterPro" id="IPR046357">
    <property type="entry name" value="PPIase_dom_sf"/>
</dbReference>
<dbReference type="Gene3D" id="2.40.100.10">
    <property type="entry name" value="Cyclophilin-like"/>
    <property type="match status" value="1"/>
</dbReference>
<dbReference type="CDD" id="cd00317">
    <property type="entry name" value="cyclophilin"/>
    <property type="match status" value="1"/>
</dbReference>
<comment type="catalytic activity">
    <reaction evidence="1 6">
        <text>[protein]-peptidylproline (omega=180) = [protein]-peptidylproline (omega=0)</text>
        <dbReference type="Rhea" id="RHEA:16237"/>
        <dbReference type="Rhea" id="RHEA-COMP:10747"/>
        <dbReference type="Rhea" id="RHEA-COMP:10748"/>
        <dbReference type="ChEBI" id="CHEBI:83833"/>
        <dbReference type="ChEBI" id="CHEBI:83834"/>
        <dbReference type="EC" id="5.2.1.8"/>
    </reaction>
</comment>
<dbReference type="Proteomes" id="UP000316008">
    <property type="component" value="Unassembled WGS sequence"/>
</dbReference>
<keyword evidence="4 6" id="KW-0697">Rotamase</keyword>
<name>A0A556N0D1_9FLAO</name>
<dbReference type="Gene3D" id="3.10.50.40">
    <property type="match status" value="1"/>
</dbReference>
<evidence type="ECO:0000256" key="6">
    <source>
        <dbReference type="PROSITE-ProRule" id="PRU00277"/>
    </source>
</evidence>
<dbReference type="InterPro" id="IPR029000">
    <property type="entry name" value="Cyclophilin-like_dom_sf"/>
</dbReference>
<evidence type="ECO:0000256" key="7">
    <source>
        <dbReference type="SAM" id="SignalP"/>
    </source>
</evidence>